<dbReference type="InterPro" id="IPR033248">
    <property type="entry name" value="Transketolase_C"/>
</dbReference>
<dbReference type="InterPro" id="IPR009014">
    <property type="entry name" value="Transketo_C/PFOR_II"/>
</dbReference>
<evidence type="ECO:0000256" key="1">
    <source>
        <dbReference type="ARBA" id="ARBA00001964"/>
    </source>
</evidence>
<dbReference type="EMBL" id="GGEC01043447">
    <property type="protein sequence ID" value="MBX23931.1"/>
    <property type="molecule type" value="Transcribed_RNA"/>
</dbReference>
<proteinExistence type="predicted"/>
<dbReference type="Gene3D" id="3.40.50.920">
    <property type="match status" value="1"/>
</dbReference>
<evidence type="ECO:0000259" key="3">
    <source>
        <dbReference type="Pfam" id="PF02780"/>
    </source>
</evidence>
<dbReference type="PANTHER" id="PTHR42980">
    <property type="entry name" value="2-OXOISOVALERATE DEHYDROGENASE SUBUNIT BETA-RELATED"/>
    <property type="match status" value="1"/>
</dbReference>
<dbReference type="GO" id="GO:0007584">
    <property type="term" value="P:response to nutrient"/>
    <property type="evidence" value="ECO:0007669"/>
    <property type="project" value="TreeGrafter"/>
</dbReference>
<protein>
    <recommendedName>
        <fullName evidence="3">Transketolase C-terminal domain-containing protein</fullName>
    </recommendedName>
</protein>
<comment type="cofactor">
    <cofactor evidence="1">
        <name>thiamine diphosphate</name>
        <dbReference type="ChEBI" id="CHEBI:58937"/>
    </cofactor>
</comment>
<evidence type="ECO:0000313" key="4">
    <source>
        <dbReference type="EMBL" id="MBX23931.1"/>
    </source>
</evidence>
<sequence length="140" mass="15617">MLPLSEAEVIREGSDITLVGWGAQLSVMGQACIDAEKDGISCELIDLKTLIPWDKETVEASVRKTGRILISHEAPVTGGFGAEISASIVERCFLRVNAYALPTYVCFHFHGWLSWASRKSMNEHYSSYGEKFKYPIYLLV</sequence>
<dbReference type="GO" id="GO:0009083">
    <property type="term" value="P:branched-chain amino acid catabolic process"/>
    <property type="evidence" value="ECO:0007669"/>
    <property type="project" value="TreeGrafter"/>
</dbReference>
<organism evidence="4">
    <name type="scientific">Rhizophora mucronata</name>
    <name type="common">Asiatic mangrove</name>
    <dbReference type="NCBI Taxonomy" id="61149"/>
    <lineage>
        <taxon>Eukaryota</taxon>
        <taxon>Viridiplantae</taxon>
        <taxon>Streptophyta</taxon>
        <taxon>Embryophyta</taxon>
        <taxon>Tracheophyta</taxon>
        <taxon>Spermatophyta</taxon>
        <taxon>Magnoliopsida</taxon>
        <taxon>eudicotyledons</taxon>
        <taxon>Gunneridae</taxon>
        <taxon>Pentapetalae</taxon>
        <taxon>rosids</taxon>
        <taxon>fabids</taxon>
        <taxon>Malpighiales</taxon>
        <taxon>Rhizophoraceae</taxon>
        <taxon>Rhizophora</taxon>
    </lineage>
</organism>
<reference evidence="4" key="1">
    <citation type="submission" date="2018-02" db="EMBL/GenBank/DDBJ databases">
        <title>Rhizophora mucronata_Transcriptome.</title>
        <authorList>
            <person name="Meera S.P."/>
            <person name="Sreeshan A."/>
            <person name="Augustine A."/>
        </authorList>
    </citation>
    <scope>NUCLEOTIDE SEQUENCE</scope>
    <source>
        <tissue evidence="4">Leaf</tissue>
    </source>
</reference>
<dbReference type="Pfam" id="PF02780">
    <property type="entry name" value="Transketolase_C"/>
    <property type="match status" value="1"/>
</dbReference>
<dbReference type="GO" id="GO:0016491">
    <property type="term" value="F:oxidoreductase activity"/>
    <property type="evidence" value="ECO:0007669"/>
    <property type="project" value="UniProtKB-KW"/>
</dbReference>
<keyword evidence="2" id="KW-0560">Oxidoreductase</keyword>
<dbReference type="AlphaFoldDB" id="A0A2P2M155"/>
<evidence type="ECO:0000256" key="2">
    <source>
        <dbReference type="ARBA" id="ARBA00023002"/>
    </source>
</evidence>
<accession>A0A2P2M155</accession>
<name>A0A2P2M155_RHIMU</name>
<dbReference type="SUPFAM" id="SSF52922">
    <property type="entry name" value="TK C-terminal domain-like"/>
    <property type="match status" value="1"/>
</dbReference>
<feature type="domain" description="Transketolase C-terminal" evidence="3">
    <location>
        <begin position="6"/>
        <end position="103"/>
    </location>
</feature>
<dbReference type="PANTHER" id="PTHR42980:SF1">
    <property type="entry name" value="2-OXOISOVALERATE DEHYDROGENASE SUBUNIT BETA, MITOCHONDRIAL"/>
    <property type="match status" value="1"/>
</dbReference>